<sequence>MRTDKRIRRGKIMKVKTTVMTLGVLSMLSFGAFAAQSVSADQATKLQSAGTITVSGVAGAPSDIRAALSAKADAQGATAYRVIEARNEGNYHATAEIYK</sequence>
<organism evidence="4 5">
    <name type="scientific">Serratia odorifera DSM 4582</name>
    <dbReference type="NCBI Taxonomy" id="667129"/>
    <lineage>
        <taxon>Bacteria</taxon>
        <taxon>Pseudomonadati</taxon>
        <taxon>Pseudomonadota</taxon>
        <taxon>Gammaproteobacteria</taxon>
        <taxon>Enterobacterales</taxon>
        <taxon>Yersiniaceae</taxon>
        <taxon>Serratia</taxon>
    </lineage>
</organism>
<feature type="chain" id="PRO_5003055834" description="YdgH/BhsA/McbA-like domain-containing protein" evidence="2">
    <location>
        <begin position="35"/>
        <end position="99"/>
    </location>
</feature>
<dbReference type="HOGENOM" id="CLU_158602_1_2_6"/>
<keyword evidence="1 2" id="KW-0732">Signal</keyword>
<dbReference type="SUPFAM" id="SSF159871">
    <property type="entry name" value="YdgH-like"/>
    <property type="match status" value="1"/>
</dbReference>
<keyword evidence="5" id="KW-1185">Reference proteome</keyword>
<name>D4DY44_SEROD</name>
<feature type="signal peptide" evidence="2">
    <location>
        <begin position="1"/>
        <end position="34"/>
    </location>
</feature>
<dbReference type="InterPro" id="IPR051096">
    <property type="entry name" value="BhsA/McbA_stress_biofilm_assoc"/>
</dbReference>
<dbReference type="PANTHER" id="PTHR34156">
    <property type="entry name" value="OUTER MEMBRANE PROTEIN-RELATED-RELATED"/>
    <property type="match status" value="1"/>
</dbReference>
<dbReference type="Gene3D" id="3.30.1660.10">
    <property type="entry name" value="Flavin-binding protein dodecin"/>
    <property type="match status" value="1"/>
</dbReference>
<comment type="caution">
    <text evidence="4">The sequence shown here is derived from an EMBL/GenBank/DDBJ whole genome shotgun (WGS) entry which is preliminary data.</text>
</comment>
<dbReference type="STRING" id="667129.HMPREF0758_0827"/>
<feature type="domain" description="YdgH/BhsA/McbA-like" evidence="3">
    <location>
        <begin position="46"/>
        <end position="99"/>
    </location>
</feature>
<dbReference type="EMBL" id="ADBY01000017">
    <property type="protein sequence ID" value="EFE97536.1"/>
    <property type="molecule type" value="Genomic_DNA"/>
</dbReference>
<dbReference type="InterPro" id="IPR036275">
    <property type="entry name" value="YdgH-like_sf"/>
</dbReference>
<dbReference type="PANTHER" id="PTHR34156:SF5">
    <property type="entry name" value="OUTER MEMBRANE PROTEIN"/>
    <property type="match status" value="1"/>
</dbReference>
<dbReference type="InterPro" id="IPR047775">
    <property type="entry name" value="Stress_YhcN-like"/>
</dbReference>
<evidence type="ECO:0000256" key="2">
    <source>
        <dbReference type="SAM" id="SignalP"/>
    </source>
</evidence>
<dbReference type="NCBIfam" id="NF033776">
    <property type="entry name" value="stress_YhcN"/>
    <property type="match status" value="1"/>
</dbReference>
<evidence type="ECO:0000256" key="1">
    <source>
        <dbReference type="ARBA" id="ARBA00022729"/>
    </source>
</evidence>
<protein>
    <recommendedName>
        <fullName evidence="3">YdgH/BhsA/McbA-like domain-containing protein</fullName>
    </recommendedName>
</protein>
<gene>
    <name evidence="4" type="ORF">HMPREF0758_0827</name>
</gene>
<dbReference type="InterPro" id="IPR025543">
    <property type="entry name" value="Dodecin-like"/>
</dbReference>
<accession>D4DY44</accession>
<evidence type="ECO:0000259" key="3">
    <source>
        <dbReference type="Pfam" id="PF07338"/>
    </source>
</evidence>
<dbReference type="AlphaFoldDB" id="D4DY44"/>
<dbReference type="Proteomes" id="UP000005723">
    <property type="component" value="Unassembled WGS sequence"/>
</dbReference>
<dbReference type="InterPro" id="IPR010854">
    <property type="entry name" value="YdgH/BhsA/McbA-like_dom"/>
</dbReference>
<proteinExistence type="predicted"/>
<reference evidence="4 5" key="1">
    <citation type="submission" date="2010-01" db="EMBL/GenBank/DDBJ databases">
        <authorList>
            <person name="Muzny D."/>
            <person name="Qin X."/>
            <person name="Deng J."/>
            <person name="Jiang H."/>
            <person name="Liu Y."/>
            <person name="Qu J."/>
            <person name="Song X.-Z."/>
            <person name="Zhang L."/>
            <person name="Thornton R."/>
            <person name="Coyle M."/>
            <person name="Francisco L."/>
            <person name="Jackson L."/>
            <person name="Javaid M."/>
            <person name="Korchina V."/>
            <person name="Kovar C."/>
            <person name="Mata R."/>
            <person name="Mathew T."/>
            <person name="Ngo R."/>
            <person name="Nguyen L."/>
            <person name="Nguyen N."/>
            <person name="Okwuonu G."/>
            <person name="Ongeri F."/>
            <person name="Pham C."/>
            <person name="Simmons D."/>
            <person name="Wilczek-Boney K."/>
            <person name="Hale W."/>
            <person name="Jakkamsetti A."/>
            <person name="Pham P."/>
            <person name="Ruth R."/>
            <person name="San Lucas F."/>
            <person name="Warren J."/>
            <person name="Zhang J."/>
            <person name="Zhao Z."/>
            <person name="Zhou C."/>
            <person name="Zhu D."/>
            <person name="Lee S."/>
            <person name="Bess C."/>
            <person name="Blankenburg K."/>
            <person name="Forbes L."/>
            <person name="Fu Q."/>
            <person name="Gubbala S."/>
            <person name="Hirani K."/>
            <person name="Jayaseelan J.C."/>
            <person name="Lara F."/>
            <person name="Munidasa M."/>
            <person name="Palculict T."/>
            <person name="Patil S."/>
            <person name="Pu L.-L."/>
            <person name="Saada N."/>
            <person name="Tang L."/>
            <person name="Weissenberger G."/>
            <person name="Zhu Y."/>
            <person name="Hemphill L."/>
            <person name="Shang Y."/>
            <person name="Youmans B."/>
            <person name="Ayvaz T."/>
            <person name="Ross M."/>
            <person name="Santibanez J."/>
            <person name="Aqrawi P."/>
            <person name="Gross S."/>
            <person name="Joshi V."/>
            <person name="Fowler G."/>
            <person name="Nazareth L."/>
            <person name="Reid J."/>
            <person name="Worley K."/>
            <person name="Petrosino J."/>
            <person name="Highlander S."/>
            <person name="Gibbs R."/>
        </authorList>
    </citation>
    <scope>NUCLEOTIDE SEQUENCE [LARGE SCALE GENOMIC DNA]</scope>
    <source>
        <strain evidence="4 5">DSM 4582</strain>
    </source>
</reference>
<evidence type="ECO:0000313" key="5">
    <source>
        <dbReference type="Proteomes" id="UP000005723"/>
    </source>
</evidence>
<evidence type="ECO:0000313" key="4">
    <source>
        <dbReference type="EMBL" id="EFE97536.1"/>
    </source>
</evidence>
<dbReference type="Pfam" id="PF07338">
    <property type="entry name" value="YdgH_BhsA-like"/>
    <property type="match status" value="1"/>
</dbReference>